<proteinExistence type="predicted"/>
<feature type="transmembrane region" description="Helical" evidence="1">
    <location>
        <begin position="26"/>
        <end position="47"/>
    </location>
</feature>
<keyword evidence="1" id="KW-1133">Transmembrane helix</keyword>
<keyword evidence="3" id="KW-1185">Reference proteome</keyword>
<evidence type="ECO:0000313" key="2">
    <source>
        <dbReference type="EMBL" id="VUZ43820.1"/>
    </source>
</evidence>
<protein>
    <submittedName>
        <fullName evidence="2">Uncharacterized protein</fullName>
    </submittedName>
</protein>
<evidence type="ECO:0000313" key="3">
    <source>
        <dbReference type="Proteomes" id="UP000321570"/>
    </source>
</evidence>
<sequence>ACTPERDILACLGIQGFLFFSGRRPAGWLFCVGLHWFSRWGGLWLVVCKGKKEMIG</sequence>
<keyword evidence="1" id="KW-0812">Transmembrane</keyword>
<gene>
    <name evidence="2" type="ORF">WMSIL1_LOCUS4352</name>
</gene>
<keyword evidence="1" id="KW-0472">Membrane</keyword>
<feature type="non-terminal residue" evidence="2">
    <location>
        <position position="1"/>
    </location>
</feature>
<accession>A0A564Y9A0</accession>
<dbReference type="EMBL" id="CABIJS010000122">
    <property type="protein sequence ID" value="VUZ43820.1"/>
    <property type="molecule type" value="Genomic_DNA"/>
</dbReference>
<dbReference type="AlphaFoldDB" id="A0A564Y9A0"/>
<name>A0A564Y9A0_HYMDI</name>
<reference evidence="2 3" key="1">
    <citation type="submission" date="2019-07" db="EMBL/GenBank/DDBJ databases">
        <authorList>
            <person name="Jastrzebski P J."/>
            <person name="Paukszto L."/>
            <person name="Jastrzebski P J."/>
        </authorList>
    </citation>
    <scope>NUCLEOTIDE SEQUENCE [LARGE SCALE GENOMIC DNA]</scope>
    <source>
        <strain evidence="2 3">WMS-il1</strain>
    </source>
</reference>
<evidence type="ECO:0000256" key="1">
    <source>
        <dbReference type="SAM" id="Phobius"/>
    </source>
</evidence>
<organism evidence="2 3">
    <name type="scientific">Hymenolepis diminuta</name>
    <name type="common">Rat tapeworm</name>
    <dbReference type="NCBI Taxonomy" id="6216"/>
    <lineage>
        <taxon>Eukaryota</taxon>
        <taxon>Metazoa</taxon>
        <taxon>Spiralia</taxon>
        <taxon>Lophotrochozoa</taxon>
        <taxon>Platyhelminthes</taxon>
        <taxon>Cestoda</taxon>
        <taxon>Eucestoda</taxon>
        <taxon>Cyclophyllidea</taxon>
        <taxon>Hymenolepididae</taxon>
        <taxon>Hymenolepis</taxon>
    </lineage>
</organism>
<dbReference type="Proteomes" id="UP000321570">
    <property type="component" value="Unassembled WGS sequence"/>
</dbReference>